<evidence type="ECO:0000313" key="1">
    <source>
        <dbReference type="EMBL" id="OWZ06012.1"/>
    </source>
</evidence>
<dbReference type="AlphaFoldDB" id="A0A225VKZ6"/>
<comment type="caution">
    <text evidence="1">The sequence shown here is derived from an EMBL/GenBank/DDBJ whole genome shotgun (WGS) entry which is preliminary data.</text>
</comment>
<dbReference type="EMBL" id="NBNE01004152">
    <property type="protein sequence ID" value="OWZ06012.1"/>
    <property type="molecule type" value="Genomic_DNA"/>
</dbReference>
<gene>
    <name evidence="1" type="ORF">PHMEG_00021788</name>
</gene>
<name>A0A225VKZ6_9STRA</name>
<proteinExistence type="predicted"/>
<accession>A0A225VKZ6</accession>
<dbReference type="OrthoDB" id="129070at2759"/>
<sequence>METTDTISNAIANGDLETRTFSSLQAHFGQMQNSIGKYVGCFVDRIFIEILLQEAFVASFKVSRFVLCFSWARSTALYLDGLDRERWKQKLHSHNVVVVVV</sequence>
<evidence type="ECO:0000313" key="2">
    <source>
        <dbReference type="Proteomes" id="UP000198211"/>
    </source>
</evidence>
<reference evidence="2" key="1">
    <citation type="submission" date="2017-03" db="EMBL/GenBank/DDBJ databases">
        <title>Phytopthora megakarya and P. palmivora, two closely related causual agents of cacao black pod achieved similar genome size and gene model numbers by different mechanisms.</title>
        <authorList>
            <person name="Ali S."/>
            <person name="Shao J."/>
            <person name="Larry D.J."/>
            <person name="Kronmiller B."/>
            <person name="Shen D."/>
            <person name="Strem M.D."/>
            <person name="Melnick R.L."/>
            <person name="Guiltinan M.J."/>
            <person name="Tyler B.M."/>
            <person name="Meinhardt L.W."/>
            <person name="Bailey B.A."/>
        </authorList>
    </citation>
    <scope>NUCLEOTIDE SEQUENCE [LARGE SCALE GENOMIC DNA]</scope>
    <source>
        <strain evidence="2">zdho120</strain>
    </source>
</reference>
<organism evidence="1 2">
    <name type="scientific">Phytophthora megakarya</name>
    <dbReference type="NCBI Taxonomy" id="4795"/>
    <lineage>
        <taxon>Eukaryota</taxon>
        <taxon>Sar</taxon>
        <taxon>Stramenopiles</taxon>
        <taxon>Oomycota</taxon>
        <taxon>Peronosporomycetes</taxon>
        <taxon>Peronosporales</taxon>
        <taxon>Peronosporaceae</taxon>
        <taxon>Phytophthora</taxon>
    </lineage>
</organism>
<protein>
    <submittedName>
        <fullName evidence="1">Uncharacterized protein</fullName>
    </submittedName>
</protein>
<dbReference type="Proteomes" id="UP000198211">
    <property type="component" value="Unassembled WGS sequence"/>
</dbReference>
<keyword evidence="2" id="KW-1185">Reference proteome</keyword>